<dbReference type="EMBL" id="MHTJ01000002">
    <property type="protein sequence ID" value="OHA58874.1"/>
    <property type="molecule type" value="Genomic_DNA"/>
</dbReference>
<dbReference type="Proteomes" id="UP000177043">
    <property type="component" value="Unassembled WGS sequence"/>
</dbReference>
<gene>
    <name evidence="1" type="ORF">A2571_00635</name>
</gene>
<reference evidence="1 2" key="1">
    <citation type="journal article" date="2016" name="Nat. Commun.">
        <title>Thousands of microbial genomes shed light on interconnected biogeochemical processes in an aquifer system.</title>
        <authorList>
            <person name="Anantharaman K."/>
            <person name="Brown C.T."/>
            <person name="Hug L.A."/>
            <person name="Sharon I."/>
            <person name="Castelle C.J."/>
            <person name="Probst A.J."/>
            <person name="Thomas B.C."/>
            <person name="Singh A."/>
            <person name="Wilkins M.J."/>
            <person name="Karaoz U."/>
            <person name="Brodie E.L."/>
            <person name="Williams K.H."/>
            <person name="Hubbard S.S."/>
            <person name="Banfield J.F."/>
        </authorList>
    </citation>
    <scope>NUCLEOTIDE SEQUENCE [LARGE SCALE GENOMIC DNA]</scope>
</reference>
<accession>A0A1G2QE88</accession>
<dbReference type="AlphaFoldDB" id="A0A1G2QE88"/>
<name>A0A1G2QE88_9BACT</name>
<comment type="caution">
    <text evidence="1">The sequence shown here is derived from an EMBL/GenBank/DDBJ whole genome shotgun (WGS) entry which is preliminary data.</text>
</comment>
<protein>
    <submittedName>
        <fullName evidence="1">Uncharacterized protein</fullName>
    </submittedName>
</protein>
<organism evidence="1 2">
    <name type="scientific">Candidatus Vogelbacteria bacterium RIFOXYD1_FULL_44_32</name>
    <dbReference type="NCBI Taxonomy" id="1802438"/>
    <lineage>
        <taxon>Bacteria</taxon>
        <taxon>Candidatus Vogeliibacteriota</taxon>
    </lineage>
</organism>
<proteinExistence type="predicted"/>
<evidence type="ECO:0000313" key="1">
    <source>
        <dbReference type="EMBL" id="OHA58874.1"/>
    </source>
</evidence>
<sequence length="148" mass="17619">MNTYDLKKKHRVSVWMSDDQFDFFLELWFAKKQTIAEIVGMIERVADLSAHGLAPTFTNVQKFCRFMDLQFPELSDREAVHSRRLQRYIEDDRCVSASEYSGFEGRRNFLSAILTEIKEVLEKDEDNGPRFADSYWFNQYRRALKEKL</sequence>
<evidence type="ECO:0000313" key="2">
    <source>
        <dbReference type="Proteomes" id="UP000177043"/>
    </source>
</evidence>